<proteinExistence type="predicted"/>
<sequence length="456" mass="52017">MAHATEYKAAYHHFIPQFLLRQFAALEQPRPARRQGKRSQGQSTKDPFVNAIDLKKNSLIQVSVSREFGLVDMYRDQGYENHSKPAFKFTAFCQPLSEEDGFILPHNAYGIFEGPSDIEVDPITARIVEGMYTEYHSFAPISPKLIIVLRSSLLVNPSEEGAENLQGVWKWLRETVRIQHLSPHSAVSLLKSLPIKKCENSYSSSVNGKLILKPSRGPRSEERLYFTCFQISSHHVNLINTIFLEQATKGDTIVYKSRSALGRTLKSYLETVQEGFKMVSDGVNDCRLEYLKRLEKVAEQLVGKVCLVYNYIALPNPENHIFQWVADMVNSPEIALLGAANNLRSQLDGGLDTYFYDLKQSQPMVSLRIKIDVILSRSKLTQDDRLEVKHQLLLLYAELPAQRVWLYVKIMRHLTNFDIPDIQEMCEMKSNGPEDEVAKVIALFPSQAGQLTMMFW</sequence>
<reference evidence="1 2" key="1">
    <citation type="submission" date="2019-04" db="EMBL/GenBank/DDBJ databases">
        <title>Friends and foes A comparative genomics studyof 23 Aspergillus species from section Flavi.</title>
        <authorList>
            <consortium name="DOE Joint Genome Institute"/>
            <person name="Kjaerbolling I."/>
            <person name="Vesth T."/>
            <person name="Frisvad J.C."/>
            <person name="Nybo J.L."/>
            <person name="Theobald S."/>
            <person name="Kildgaard S."/>
            <person name="Isbrandt T."/>
            <person name="Kuo A."/>
            <person name="Sato A."/>
            <person name="Lyhne E.K."/>
            <person name="Kogle M.E."/>
            <person name="Wiebenga A."/>
            <person name="Kun R.S."/>
            <person name="Lubbers R.J."/>
            <person name="Makela M.R."/>
            <person name="Barry K."/>
            <person name="Chovatia M."/>
            <person name="Clum A."/>
            <person name="Daum C."/>
            <person name="Haridas S."/>
            <person name="He G."/>
            <person name="LaButti K."/>
            <person name="Lipzen A."/>
            <person name="Mondo S."/>
            <person name="Riley R."/>
            <person name="Salamov A."/>
            <person name="Simmons B.A."/>
            <person name="Magnuson J.K."/>
            <person name="Henrissat B."/>
            <person name="Mortensen U.H."/>
            <person name="Larsen T.O."/>
            <person name="Devries R.P."/>
            <person name="Grigoriev I.V."/>
            <person name="Machida M."/>
            <person name="Baker S.E."/>
            <person name="Andersen M.R."/>
        </authorList>
    </citation>
    <scope>NUCLEOTIDE SEQUENCE [LARGE SCALE GENOMIC DNA]</scope>
    <source>
        <strain evidence="1 2">IBT 29228</strain>
    </source>
</reference>
<dbReference type="InterPro" id="IPR025332">
    <property type="entry name" value="DUF4238"/>
</dbReference>
<dbReference type="OrthoDB" id="5340163at2759"/>
<dbReference type="EMBL" id="ML736222">
    <property type="protein sequence ID" value="KAE8377496.1"/>
    <property type="molecule type" value="Genomic_DNA"/>
</dbReference>
<evidence type="ECO:0000313" key="2">
    <source>
        <dbReference type="Proteomes" id="UP000326198"/>
    </source>
</evidence>
<keyword evidence="2" id="KW-1185">Reference proteome</keyword>
<dbReference type="Proteomes" id="UP000326198">
    <property type="component" value="Unassembled WGS sequence"/>
</dbReference>
<dbReference type="Pfam" id="PF14022">
    <property type="entry name" value="DUF4238"/>
    <property type="match status" value="2"/>
</dbReference>
<protein>
    <submittedName>
        <fullName evidence="1">Uncharacterized protein</fullName>
    </submittedName>
</protein>
<organism evidence="1 2">
    <name type="scientific">Aspergillus bertholletiae</name>
    <dbReference type="NCBI Taxonomy" id="1226010"/>
    <lineage>
        <taxon>Eukaryota</taxon>
        <taxon>Fungi</taxon>
        <taxon>Dikarya</taxon>
        <taxon>Ascomycota</taxon>
        <taxon>Pezizomycotina</taxon>
        <taxon>Eurotiomycetes</taxon>
        <taxon>Eurotiomycetidae</taxon>
        <taxon>Eurotiales</taxon>
        <taxon>Aspergillaceae</taxon>
        <taxon>Aspergillus</taxon>
        <taxon>Aspergillus subgen. Circumdati</taxon>
    </lineage>
</organism>
<name>A0A5N7B6Y8_9EURO</name>
<dbReference type="AlphaFoldDB" id="A0A5N7B6Y8"/>
<gene>
    <name evidence="1" type="ORF">BDV26DRAFT_293101</name>
</gene>
<evidence type="ECO:0000313" key="1">
    <source>
        <dbReference type="EMBL" id="KAE8377496.1"/>
    </source>
</evidence>
<accession>A0A5N7B6Y8</accession>